<evidence type="ECO:0000256" key="2">
    <source>
        <dbReference type="ARBA" id="ARBA00023315"/>
    </source>
</evidence>
<dbReference type="Gene3D" id="3.40.630.30">
    <property type="match status" value="1"/>
</dbReference>
<evidence type="ECO:0000259" key="3">
    <source>
        <dbReference type="PROSITE" id="PS51186"/>
    </source>
</evidence>
<dbReference type="Pfam" id="PF00583">
    <property type="entry name" value="Acetyltransf_1"/>
    <property type="match status" value="1"/>
</dbReference>
<dbReference type="PANTHER" id="PTHR43877:SF1">
    <property type="entry name" value="ACETYLTRANSFERASE"/>
    <property type="match status" value="1"/>
</dbReference>
<feature type="domain" description="N-acetyltransferase" evidence="3">
    <location>
        <begin position="9"/>
        <end position="159"/>
    </location>
</feature>
<comment type="caution">
    <text evidence="4">The sequence shown here is derived from an EMBL/GenBank/DDBJ whole genome shotgun (WGS) entry which is preliminary data.</text>
</comment>
<evidence type="ECO:0000313" key="5">
    <source>
        <dbReference type="Proteomes" id="UP001589867"/>
    </source>
</evidence>
<keyword evidence="2 4" id="KW-0012">Acyltransferase</keyword>
<dbReference type="GO" id="GO:0016746">
    <property type="term" value="F:acyltransferase activity"/>
    <property type="evidence" value="ECO:0007669"/>
    <property type="project" value="UniProtKB-KW"/>
</dbReference>
<evidence type="ECO:0000313" key="4">
    <source>
        <dbReference type="EMBL" id="MFC0530975.1"/>
    </source>
</evidence>
<dbReference type="PANTHER" id="PTHR43877">
    <property type="entry name" value="AMINOALKYLPHOSPHONATE N-ACETYLTRANSFERASE-RELATED-RELATED"/>
    <property type="match status" value="1"/>
</dbReference>
<reference evidence="4 5" key="1">
    <citation type="submission" date="2024-09" db="EMBL/GenBank/DDBJ databases">
        <authorList>
            <person name="Sun Q."/>
            <person name="Mori K."/>
        </authorList>
    </citation>
    <scope>NUCLEOTIDE SEQUENCE [LARGE SCALE GENOMIC DNA]</scope>
    <source>
        <strain evidence="4 5">TBRC 3947</strain>
    </source>
</reference>
<gene>
    <name evidence="4" type="ORF">ACFFIA_25360</name>
</gene>
<dbReference type="SUPFAM" id="SSF55729">
    <property type="entry name" value="Acyl-CoA N-acyltransferases (Nat)"/>
    <property type="match status" value="1"/>
</dbReference>
<keyword evidence="5" id="KW-1185">Reference proteome</keyword>
<organism evidence="4 5">
    <name type="scientific">Phytohabitans kaempferiae</name>
    <dbReference type="NCBI Taxonomy" id="1620943"/>
    <lineage>
        <taxon>Bacteria</taxon>
        <taxon>Bacillati</taxon>
        <taxon>Actinomycetota</taxon>
        <taxon>Actinomycetes</taxon>
        <taxon>Micromonosporales</taxon>
        <taxon>Micromonosporaceae</taxon>
    </lineage>
</organism>
<dbReference type="Proteomes" id="UP001589867">
    <property type="component" value="Unassembled WGS sequence"/>
</dbReference>
<dbReference type="RefSeq" id="WP_377254578.1">
    <property type="nucleotide sequence ID" value="NZ_JBHLUH010000053.1"/>
</dbReference>
<proteinExistence type="predicted"/>
<dbReference type="CDD" id="cd04301">
    <property type="entry name" value="NAT_SF"/>
    <property type="match status" value="1"/>
</dbReference>
<sequence length="159" mass="17538">MNNATESTYTIRIATGGDLEDLLFLLEIMHGKAAKRNARDGEAELLQTILKQPLRRLLVAEAVQGIVGTVDVLVVHNLSRNMAPWATVENLSVDPTMRRRGIGRALMEEAEAYAQSYGCYKIQLISNDARGPAHALYSGLGYNAHVTGFRKYLADVEHV</sequence>
<dbReference type="EC" id="2.3.-.-" evidence="4"/>
<dbReference type="InterPro" id="IPR016181">
    <property type="entry name" value="Acyl_CoA_acyltransferase"/>
</dbReference>
<dbReference type="InterPro" id="IPR050832">
    <property type="entry name" value="Bact_Acetyltransf"/>
</dbReference>
<dbReference type="PROSITE" id="PS51186">
    <property type="entry name" value="GNAT"/>
    <property type="match status" value="1"/>
</dbReference>
<protein>
    <submittedName>
        <fullName evidence="4">GNAT family N-acetyltransferase</fullName>
        <ecNumber evidence="4">2.3.-.-</ecNumber>
    </submittedName>
</protein>
<dbReference type="EMBL" id="JBHLUH010000053">
    <property type="protein sequence ID" value="MFC0530975.1"/>
    <property type="molecule type" value="Genomic_DNA"/>
</dbReference>
<evidence type="ECO:0000256" key="1">
    <source>
        <dbReference type="ARBA" id="ARBA00022679"/>
    </source>
</evidence>
<keyword evidence="1 4" id="KW-0808">Transferase</keyword>
<name>A0ABV6M8C9_9ACTN</name>
<accession>A0ABV6M8C9</accession>
<dbReference type="InterPro" id="IPR000182">
    <property type="entry name" value="GNAT_dom"/>
</dbReference>